<dbReference type="InterPro" id="IPR050563">
    <property type="entry name" value="4-hydroxybenzoyl-CoA_TE"/>
</dbReference>
<dbReference type="EMBL" id="JAGFBS010000003">
    <property type="protein sequence ID" value="KAG6380063.1"/>
    <property type="molecule type" value="Genomic_DNA"/>
</dbReference>
<feature type="domain" description="Thioesterase" evidence="3">
    <location>
        <begin position="38"/>
        <end position="124"/>
    </location>
</feature>
<accession>A0A8I3AC94</accession>
<proteinExistence type="inferred from homology"/>
<dbReference type="AlphaFoldDB" id="A0A8I3AC94"/>
<dbReference type="InterPro" id="IPR006683">
    <property type="entry name" value="Thioestr_dom"/>
</dbReference>
<dbReference type="Gene3D" id="3.10.129.10">
    <property type="entry name" value="Hotdog Thioesterase"/>
    <property type="match status" value="1"/>
</dbReference>
<dbReference type="CDD" id="cd00586">
    <property type="entry name" value="4HBT"/>
    <property type="match status" value="1"/>
</dbReference>
<dbReference type="Pfam" id="PF03061">
    <property type="entry name" value="4HBT"/>
    <property type="match status" value="1"/>
</dbReference>
<protein>
    <submittedName>
        <fullName evidence="4">Thioesterase</fullName>
    </submittedName>
</protein>
<gene>
    <name evidence="4" type="ORF">JVT61DRAFT_8145</name>
</gene>
<dbReference type="InterPro" id="IPR029069">
    <property type="entry name" value="HotDog_dom_sf"/>
</dbReference>
<dbReference type="SUPFAM" id="SSF54637">
    <property type="entry name" value="Thioesterase/thiol ester dehydrase-isomerase"/>
    <property type="match status" value="1"/>
</dbReference>
<comment type="caution">
    <text evidence="4">The sequence shown here is derived from an EMBL/GenBank/DDBJ whole genome shotgun (WGS) entry which is preliminary data.</text>
</comment>
<evidence type="ECO:0000256" key="1">
    <source>
        <dbReference type="ARBA" id="ARBA00005953"/>
    </source>
</evidence>
<keyword evidence="5" id="KW-1185">Reference proteome</keyword>
<reference evidence="4" key="1">
    <citation type="submission" date="2021-03" db="EMBL/GenBank/DDBJ databases">
        <title>Evolutionary innovations through gain and loss of genes in the ectomycorrhizal Boletales.</title>
        <authorList>
            <person name="Wu G."/>
            <person name="Miyauchi S."/>
            <person name="Morin E."/>
            <person name="Yang Z.-L."/>
            <person name="Xu J."/>
            <person name="Martin F.M."/>
        </authorList>
    </citation>
    <scope>NUCLEOTIDE SEQUENCE</scope>
    <source>
        <strain evidence="4">BR01</strain>
    </source>
</reference>
<sequence>MPSNSSSPNANDKKRRRRSDYPFFLSYRTRWSDNDQYAHVNNAVYYHLFDAIVNTYLIQHCGLSPAGPTRTESGTDSDGDQIGLVVSSFCEFFSPLSFPDVLDLGLRVARLGKSSVTYEVGVFTSLGGDGTSGSEDAPAAVGGYTHVFVDKHSRTSVAMHAQTRAGLEKLATVTHAKL</sequence>
<organism evidence="4 5">
    <name type="scientific">Boletus reticuloceps</name>
    <dbReference type="NCBI Taxonomy" id="495285"/>
    <lineage>
        <taxon>Eukaryota</taxon>
        <taxon>Fungi</taxon>
        <taxon>Dikarya</taxon>
        <taxon>Basidiomycota</taxon>
        <taxon>Agaricomycotina</taxon>
        <taxon>Agaricomycetes</taxon>
        <taxon>Agaricomycetidae</taxon>
        <taxon>Boletales</taxon>
        <taxon>Boletineae</taxon>
        <taxon>Boletaceae</taxon>
        <taxon>Boletoideae</taxon>
        <taxon>Boletus</taxon>
    </lineage>
</organism>
<comment type="similarity">
    <text evidence="1">Belongs to the 4-hydroxybenzoyl-CoA thioesterase family.</text>
</comment>
<dbReference type="PANTHER" id="PTHR31793:SF27">
    <property type="entry name" value="NOVEL THIOESTERASE SUPERFAMILY DOMAIN AND SAPOSIN A-TYPE DOMAIN CONTAINING PROTEIN (0610012H03RIK)"/>
    <property type="match status" value="1"/>
</dbReference>
<evidence type="ECO:0000313" key="4">
    <source>
        <dbReference type="EMBL" id="KAG6380063.1"/>
    </source>
</evidence>
<dbReference type="OrthoDB" id="2420454at2759"/>
<dbReference type="Proteomes" id="UP000683000">
    <property type="component" value="Unassembled WGS sequence"/>
</dbReference>
<dbReference type="PANTHER" id="PTHR31793">
    <property type="entry name" value="4-HYDROXYBENZOYL-COA THIOESTERASE FAMILY MEMBER"/>
    <property type="match status" value="1"/>
</dbReference>
<dbReference type="FunFam" id="3.10.129.10:FF:000104">
    <property type="entry name" value="Thioesterase family protein (AFU_orthologue AFUA_2G16350)"/>
    <property type="match status" value="1"/>
</dbReference>
<evidence type="ECO:0000256" key="2">
    <source>
        <dbReference type="ARBA" id="ARBA00022801"/>
    </source>
</evidence>
<name>A0A8I3AC94_9AGAM</name>
<evidence type="ECO:0000313" key="5">
    <source>
        <dbReference type="Proteomes" id="UP000683000"/>
    </source>
</evidence>
<evidence type="ECO:0000259" key="3">
    <source>
        <dbReference type="Pfam" id="PF03061"/>
    </source>
</evidence>
<dbReference type="GO" id="GO:0047617">
    <property type="term" value="F:fatty acyl-CoA hydrolase activity"/>
    <property type="evidence" value="ECO:0007669"/>
    <property type="project" value="TreeGrafter"/>
</dbReference>
<keyword evidence="2" id="KW-0378">Hydrolase</keyword>